<dbReference type="OrthoDB" id="9772630at2"/>
<evidence type="ECO:0000256" key="4">
    <source>
        <dbReference type="ARBA" id="ARBA00022989"/>
    </source>
</evidence>
<evidence type="ECO:0000313" key="10">
    <source>
        <dbReference type="Proteomes" id="UP000234951"/>
    </source>
</evidence>
<evidence type="ECO:0000313" key="8">
    <source>
        <dbReference type="EMBL" id="PLR80190.1"/>
    </source>
</evidence>
<keyword evidence="5 6" id="KW-0472">Membrane</keyword>
<dbReference type="RefSeq" id="WP_101579037.1">
    <property type="nucleotide sequence ID" value="NZ_PGVA01000057.1"/>
</dbReference>
<dbReference type="Proteomes" id="UP000234951">
    <property type="component" value="Unassembled WGS sequence"/>
</dbReference>
<evidence type="ECO:0000313" key="9">
    <source>
        <dbReference type="EMBL" id="PLR98721.1"/>
    </source>
</evidence>
<dbReference type="Pfam" id="PF03323">
    <property type="entry name" value="GerA"/>
    <property type="match status" value="1"/>
</dbReference>
<dbReference type="PIRSF" id="PIRSF005690">
    <property type="entry name" value="GerBA"/>
    <property type="match status" value="1"/>
</dbReference>
<protein>
    <submittedName>
        <fullName evidence="8">Uncharacterized protein</fullName>
    </submittedName>
</protein>
<dbReference type="InterPro" id="IPR004995">
    <property type="entry name" value="Spore_Ger"/>
</dbReference>
<comment type="caution">
    <text evidence="8">The sequence shown here is derived from an EMBL/GenBank/DDBJ whole genome shotgun (WGS) entry which is preliminary data.</text>
</comment>
<dbReference type="EMBL" id="PGVD01000020">
    <property type="protein sequence ID" value="PLR98721.1"/>
    <property type="molecule type" value="Genomic_DNA"/>
</dbReference>
<evidence type="ECO:0000256" key="6">
    <source>
        <dbReference type="PIRNR" id="PIRNR005690"/>
    </source>
</evidence>
<name>A0A2N5GHI4_9BACI</name>
<organism evidence="8 10">
    <name type="scientific">Bacillus canaveralius</name>
    <dbReference type="NCBI Taxonomy" id="1403243"/>
    <lineage>
        <taxon>Bacteria</taxon>
        <taxon>Bacillati</taxon>
        <taxon>Bacillota</taxon>
        <taxon>Bacilli</taxon>
        <taxon>Bacillales</taxon>
        <taxon>Bacillaceae</taxon>
        <taxon>Bacillus</taxon>
    </lineage>
</organism>
<keyword evidence="11" id="KW-1185">Reference proteome</keyword>
<comment type="similarity">
    <text evidence="2 6">Belongs to the GerABKA family.</text>
</comment>
<dbReference type="PANTHER" id="PTHR22550">
    <property type="entry name" value="SPORE GERMINATION PROTEIN"/>
    <property type="match status" value="1"/>
</dbReference>
<dbReference type="Proteomes" id="UP000235114">
    <property type="component" value="Unassembled WGS sequence"/>
</dbReference>
<keyword evidence="3 7" id="KW-0812">Transmembrane</keyword>
<evidence type="ECO:0000313" key="11">
    <source>
        <dbReference type="Proteomes" id="UP000235114"/>
    </source>
</evidence>
<feature type="transmembrane region" description="Helical" evidence="7">
    <location>
        <begin position="312"/>
        <end position="334"/>
    </location>
</feature>
<sequence>MKLDRKKKVTERDFTEILQQENPASSIEEKVSTTLKENIDLLKVLFQDCSDVVYRDIAIKQSLKGLVIYIDGMVNAKAIADNMIEHLIYKYTRVTPADDLPGTVENNVSYPSVTKTNKYQDILSSVLSGNAALFVEGHSDALLISVREGTRRGVEEPATEASIRGPREGFTENLRTNTALVRFRLKSTKLKMEAMVLGKQTQTNIVLSYIDGIIPPNVLDDVKKRLNRIEIDSILESGYIEELIEDNPYSPFPQLQYTERPDSVAGQLLEGSFAIFVDNTPFVLVGPITFWQMLHASEDYYERFYASNFIRWLRYFFLMVALFTPALYIAVITYHHDMLPTTLILSIAAAREAIPFPAVVEALIMEVAFEALREASVRLPKTIGQAVSILGALVIGQAAVEAGIVSAPMVIIVSLTGIASFTIPRFNFAIAIRLMRFPLMILAAAFGLYGIVIGSTILITHLCQLNSFGVPYFSGIAPLRKNEVKDILVRAPWWRMFSRPSTYARHNLKRMQEDNNS</sequence>
<comment type="subcellular location">
    <subcellularLocation>
        <location evidence="6">Cell membrane</location>
    </subcellularLocation>
    <subcellularLocation>
        <location evidence="1">Membrane</location>
        <topology evidence="1">Multi-pass membrane protein</topology>
    </subcellularLocation>
</comment>
<gene>
    <name evidence="8" type="ORF">CU635_19430</name>
    <name evidence="9" type="ORF">CVD25_07105</name>
</gene>
<reference evidence="9 11" key="2">
    <citation type="submission" date="2017-12" db="EMBL/GenBank/DDBJ databases">
        <title>Comparative Functional Genomics of Dry Heat Resistant strains isolated from the Viking Spacecraft.</title>
        <authorList>
            <person name="Seuylemezian A."/>
            <person name="Cooper K."/>
            <person name="Vaishampayan P."/>
        </authorList>
    </citation>
    <scope>NUCLEOTIDE SEQUENCE [LARGE SCALE GENOMIC DNA]</scope>
    <source>
        <strain evidence="9 11">ATCC 29669</strain>
    </source>
</reference>
<proteinExistence type="inferred from homology"/>
<keyword evidence="4 7" id="KW-1133">Transmembrane helix</keyword>
<feature type="transmembrane region" description="Helical" evidence="7">
    <location>
        <begin position="439"/>
        <end position="459"/>
    </location>
</feature>
<dbReference type="EMBL" id="PGVA01000057">
    <property type="protein sequence ID" value="PLR80190.1"/>
    <property type="molecule type" value="Genomic_DNA"/>
</dbReference>
<dbReference type="AlphaFoldDB" id="A0A2N5GHI4"/>
<evidence type="ECO:0000256" key="7">
    <source>
        <dbReference type="SAM" id="Phobius"/>
    </source>
</evidence>
<evidence type="ECO:0000256" key="1">
    <source>
        <dbReference type="ARBA" id="ARBA00004141"/>
    </source>
</evidence>
<evidence type="ECO:0000256" key="2">
    <source>
        <dbReference type="ARBA" id="ARBA00005278"/>
    </source>
</evidence>
<dbReference type="GO" id="GO:0009847">
    <property type="term" value="P:spore germination"/>
    <property type="evidence" value="ECO:0007669"/>
    <property type="project" value="UniProtKB-UniRule"/>
</dbReference>
<dbReference type="GO" id="GO:0005886">
    <property type="term" value="C:plasma membrane"/>
    <property type="evidence" value="ECO:0007669"/>
    <property type="project" value="UniProtKB-SubCell"/>
</dbReference>
<reference evidence="8 10" key="1">
    <citation type="submission" date="2017-11" db="EMBL/GenBank/DDBJ databases">
        <title>Comparitive Functional Genomics of Dry Heat Resistant strains isolated from the Viking Spacecraft.</title>
        <authorList>
            <person name="Seuylemezian A."/>
            <person name="Cooper K."/>
            <person name="Vaishampayan P."/>
        </authorList>
    </citation>
    <scope>NUCLEOTIDE SEQUENCE [LARGE SCALE GENOMIC DNA]</scope>
    <source>
        <strain evidence="8 10">M4.6</strain>
    </source>
</reference>
<feature type="transmembrane region" description="Helical" evidence="7">
    <location>
        <begin position="406"/>
        <end position="427"/>
    </location>
</feature>
<evidence type="ECO:0000256" key="5">
    <source>
        <dbReference type="ARBA" id="ARBA00023136"/>
    </source>
</evidence>
<dbReference type="PANTHER" id="PTHR22550:SF5">
    <property type="entry name" value="LEUCINE ZIPPER PROTEIN 4"/>
    <property type="match status" value="1"/>
</dbReference>
<dbReference type="InterPro" id="IPR050768">
    <property type="entry name" value="UPF0353/GerABKA_families"/>
</dbReference>
<evidence type="ECO:0000256" key="3">
    <source>
        <dbReference type="ARBA" id="ARBA00022692"/>
    </source>
</evidence>
<accession>A0A2N5GHI4</accession>